<dbReference type="FunFam" id="3.40.50.300:FF:000225">
    <property type="entry name" value="Thymidylate kinase"/>
    <property type="match status" value="1"/>
</dbReference>
<dbReference type="CDD" id="cd01672">
    <property type="entry name" value="TMPK"/>
    <property type="match status" value="1"/>
</dbReference>
<evidence type="ECO:0000313" key="14">
    <source>
        <dbReference type="Proteomes" id="UP000078516"/>
    </source>
</evidence>
<dbReference type="PROSITE" id="PS01331">
    <property type="entry name" value="THYMIDYLATE_KINASE"/>
    <property type="match status" value="1"/>
</dbReference>
<evidence type="ECO:0000256" key="5">
    <source>
        <dbReference type="ARBA" id="ARBA00022727"/>
    </source>
</evidence>
<comment type="caution">
    <text evidence="13">The sequence shown here is derived from an EMBL/GenBank/DDBJ whole genome shotgun (WGS) entry which is preliminary data.</text>
</comment>
<evidence type="ECO:0000256" key="2">
    <source>
        <dbReference type="ARBA" id="ARBA00012980"/>
    </source>
</evidence>
<dbReference type="NCBIfam" id="TIGR00041">
    <property type="entry name" value="DTMP_kinase"/>
    <property type="match status" value="1"/>
</dbReference>
<keyword evidence="5 11" id="KW-0545">Nucleotide biosynthesis</keyword>
<comment type="similarity">
    <text evidence="1 11">Belongs to the thymidylate kinase family.</text>
</comment>
<evidence type="ECO:0000256" key="8">
    <source>
        <dbReference type="ARBA" id="ARBA00022840"/>
    </source>
</evidence>
<dbReference type="GO" id="GO:0005829">
    <property type="term" value="C:cytosol"/>
    <property type="evidence" value="ECO:0007669"/>
    <property type="project" value="TreeGrafter"/>
</dbReference>
<dbReference type="HAMAP" id="MF_00165">
    <property type="entry name" value="Thymidylate_kinase"/>
    <property type="match status" value="1"/>
</dbReference>
<dbReference type="Proteomes" id="UP000078516">
    <property type="component" value="Unassembled WGS sequence"/>
</dbReference>
<keyword evidence="4 11" id="KW-0808">Transferase</keyword>
<organism evidence="13 14">
    <name type="scientific">Enterococcus thailandicus</name>
    <dbReference type="NCBI Taxonomy" id="417368"/>
    <lineage>
        <taxon>Bacteria</taxon>
        <taxon>Bacillati</taxon>
        <taxon>Bacillota</taxon>
        <taxon>Bacilli</taxon>
        <taxon>Lactobacillales</taxon>
        <taxon>Enterococcaceae</taxon>
        <taxon>Enterococcus</taxon>
    </lineage>
</organism>
<dbReference type="GO" id="GO:0004798">
    <property type="term" value="F:dTMP kinase activity"/>
    <property type="evidence" value="ECO:0007669"/>
    <property type="project" value="UniProtKB-UniRule"/>
</dbReference>
<dbReference type="PANTHER" id="PTHR10344:SF4">
    <property type="entry name" value="UMP-CMP KINASE 2, MITOCHONDRIAL"/>
    <property type="match status" value="1"/>
</dbReference>
<evidence type="ECO:0000256" key="3">
    <source>
        <dbReference type="ARBA" id="ARBA00017144"/>
    </source>
</evidence>
<dbReference type="GO" id="GO:0005524">
    <property type="term" value="F:ATP binding"/>
    <property type="evidence" value="ECO:0007669"/>
    <property type="project" value="UniProtKB-UniRule"/>
</dbReference>
<evidence type="ECO:0000256" key="7">
    <source>
        <dbReference type="ARBA" id="ARBA00022777"/>
    </source>
</evidence>
<dbReference type="EC" id="2.7.4.9" evidence="2 11"/>
<feature type="domain" description="Thymidylate kinase-like" evidence="12">
    <location>
        <begin position="8"/>
        <end position="198"/>
    </location>
</feature>
<accession>A0A179EVH4</accession>
<dbReference type="Gene3D" id="3.40.50.300">
    <property type="entry name" value="P-loop containing nucleotide triphosphate hydrolases"/>
    <property type="match status" value="1"/>
</dbReference>
<protein>
    <recommendedName>
        <fullName evidence="3 11">Thymidylate kinase</fullName>
        <ecNumber evidence="2 11">2.7.4.9</ecNumber>
    </recommendedName>
    <alternativeName>
        <fullName evidence="11">dTMP kinase</fullName>
    </alternativeName>
</protein>
<dbReference type="GO" id="GO:0006227">
    <property type="term" value="P:dUDP biosynthetic process"/>
    <property type="evidence" value="ECO:0007669"/>
    <property type="project" value="TreeGrafter"/>
</dbReference>
<evidence type="ECO:0000256" key="10">
    <source>
        <dbReference type="ARBA" id="ARBA00057735"/>
    </source>
</evidence>
<evidence type="ECO:0000256" key="9">
    <source>
        <dbReference type="ARBA" id="ARBA00048743"/>
    </source>
</evidence>
<evidence type="ECO:0000256" key="11">
    <source>
        <dbReference type="HAMAP-Rule" id="MF_00165"/>
    </source>
</evidence>
<evidence type="ECO:0000259" key="12">
    <source>
        <dbReference type="Pfam" id="PF02223"/>
    </source>
</evidence>
<dbReference type="InterPro" id="IPR018095">
    <property type="entry name" value="Thymidylate_kin_CS"/>
</dbReference>
<evidence type="ECO:0000256" key="1">
    <source>
        <dbReference type="ARBA" id="ARBA00009776"/>
    </source>
</evidence>
<dbReference type="SUPFAM" id="SSF52540">
    <property type="entry name" value="P-loop containing nucleoside triphosphate hydrolases"/>
    <property type="match status" value="1"/>
</dbReference>
<comment type="function">
    <text evidence="10 11">Phosphorylation of dTMP to form dTDP in both de novo and salvage pathways of dTTP synthesis.</text>
</comment>
<evidence type="ECO:0000313" key="13">
    <source>
        <dbReference type="EMBL" id="OAQ56859.1"/>
    </source>
</evidence>
<keyword evidence="8 11" id="KW-0067">ATP-binding</keyword>
<dbReference type="PANTHER" id="PTHR10344">
    <property type="entry name" value="THYMIDYLATE KINASE"/>
    <property type="match status" value="1"/>
</dbReference>
<feature type="binding site" evidence="11">
    <location>
        <begin position="10"/>
        <end position="17"/>
    </location>
    <ligand>
        <name>ATP</name>
        <dbReference type="ChEBI" id="CHEBI:30616"/>
    </ligand>
</feature>
<sequence>MNGLFITIEGPDGAGKTSILKELFPLLKKVAKTEMIQTREPGGIPIAEEIRQVILDPKNERMDERTEALLYAAARRQHLVEKILPALKEGNIVLCDRFVDSSLAYQGAGRRIGMREIARLNEFATEGLTPDFTLYLDVDSDTGLHRIQKNRQNQIDRLDSEGLEFHQRVRHAYLKLAEEYPERIHKIDARLSFEEVLQASYYAIIEKYPQFFEN</sequence>
<dbReference type="InterPro" id="IPR018094">
    <property type="entry name" value="Thymidylate_kinase"/>
</dbReference>
<reference evidence="13 14" key="1">
    <citation type="submission" date="2016-04" db="EMBL/GenBank/DDBJ databases">
        <title>Draft genome of an Enterococcus thailandicus strain isolated from bovine feces.</title>
        <authorList>
            <person name="Beukers A.G."/>
            <person name="Zaheer R."/>
            <person name="Goji N."/>
            <person name="Cook S.R."/>
            <person name="Amoako K."/>
            <person name="Chaves A.V."/>
            <person name="Ward M.P."/>
            <person name="Mcallister T.A."/>
        </authorList>
    </citation>
    <scope>NUCLEOTIDE SEQUENCE [LARGE SCALE GENOMIC DNA]</scope>
    <source>
        <strain evidence="13 14">F0711D 46</strain>
    </source>
</reference>
<dbReference type="EMBL" id="LWMN01000001">
    <property type="protein sequence ID" value="OAQ56859.1"/>
    <property type="molecule type" value="Genomic_DNA"/>
</dbReference>
<comment type="catalytic activity">
    <reaction evidence="9 11">
        <text>dTMP + ATP = dTDP + ADP</text>
        <dbReference type="Rhea" id="RHEA:13517"/>
        <dbReference type="ChEBI" id="CHEBI:30616"/>
        <dbReference type="ChEBI" id="CHEBI:58369"/>
        <dbReference type="ChEBI" id="CHEBI:63528"/>
        <dbReference type="ChEBI" id="CHEBI:456216"/>
        <dbReference type="EC" id="2.7.4.9"/>
    </reaction>
</comment>
<dbReference type="GO" id="GO:0006235">
    <property type="term" value="P:dTTP biosynthetic process"/>
    <property type="evidence" value="ECO:0007669"/>
    <property type="project" value="UniProtKB-UniRule"/>
</dbReference>
<keyword evidence="7 11" id="KW-0418">Kinase</keyword>
<name>A0A179EVH4_ENTTH</name>
<evidence type="ECO:0000256" key="4">
    <source>
        <dbReference type="ARBA" id="ARBA00022679"/>
    </source>
</evidence>
<dbReference type="AlphaFoldDB" id="A0A179EVH4"/>
<dbReference type="InterPro" id="IPR039430">
    <property type="entry name" value="Thymidylate_kin-like_dom"/>
</dbReference>
<proteinExistence type="inferred from homology"/>
<dbReference type="Pfam" id="PF02223">
    <property type="entry name" value="Thymidylate_kin"/>
    <property type="match status" value="1"/>
</dbReference>
<gene>
    <name evidence="11" type="primary">tmk</name>
    <name evidence="13" type="ORF">A6E74_00350</name>
</gene>
<dbReference type="InterPro" id="IPR027417">
    <property type="entry name" value="P-loop_NTPase"/>
</dbReference>
<evidence type="ECO:0000256" key="6">
    <source>
        <dbReference type="ARBA" id="ARBA00022741"/>
    </source>
</evidence>
<keyword evidence="6 11" id="KW-0547">Nucleotide-binding</keyword>
<keyword evidence="14" id="KW-1185">Reference proteome</keyword>
<dbReference type="RefSeq" id="WP_067480385.1">
    <property type="nucleotide sequence ID" value="NZ_BSWX01000002.1"/>
</dbReference>
<dbReference type="GO" id="GO:0006233">
    <property type="term" value="P:dTDP biosynthetic process"/>
    <property type="evidence" value="ECO:0007669"/>
    <property type="project" value="InterPro"/>
</dbReference>